<dbReference type="InterPro" id="IPR001094">
    <property type="entry name" value="Flavdoxin-like"/>
</dbReference>
<dbReference type="PROSITE" id="PS50902">
    <property type="entry name" value="FLAVODOXIN_LIKE"/>
    <property type="match status" value="1"/>
</dbReference>
<feature type="transmembrane region" description="Helical" evidence="2">
    <location>
        <begin position="44"/>
        <end position="65"/>
    </location>
</feature>
<dbReference type="Gene3D" id="3.40.50.360">
    <property type="match status" value="1"/>
</dbReference>
<dbReference type="PRINTS" id="PR00369">
    <property type="entry name" value="FLAVODOXIN"/>
</dbReference>
<comment type="caution">
    <text evidence="4">The sequence shown here is derived from an EMBL/GenBank/DDBJ whole genome shotgun (WGS) entry which is preliminary data.</text>
</comment>
<keyword evidence="2" id="KW-0472">Membrane</keyword>
<keyword evidence="1" id="KW-0285">Flavoprotein</keyword>
<dbReference type="GO" id="GO:0004783">
    <property type="term" value="F:sulfite reductase (NADPH) activity"/>
    <property type="evidence" value="ECO:0007669"/>
    <property type="project" value="UniProtKB-EC"/>
</dbReference>
<dbReference type="PANTHER" id="PTHR19384">
    <property type="entry name" value="NITRIC OXIDE SYNTHASE-RELATED"/>
    <property type="match status" value="1"/>
</dbReference>
<dbReference type="Pfam" id="PF00258">
    <property type="entry name" value="Flavodoxin_1"/>
    <property type="match status" value="1"/>
</dbReference>
<dbReference type="EC" id="1.8.1.2" evidence="4"/>
<proteinExistence type="predicted"/>
<dbReference type="EMBL" id="SJPL01000001">
    <property type="protein sequence ID" value="TWT70607.1"/>
    <property type="molecule type" value="Genomic_DNA"/>
</dbReference>
<organism evidence="4 5">
    <name type="scientific">Crateriforma conspicua</name>
    <dbReference type="NCBI Taxonomy" id="2527996"/>
    <lineage>
        <taxon>Bacteria</taxon>
        <taxon>Pseudomonadati</taxon>
        <taxon>Planctomycetota</taxon>
        <taxon>Planctomycetia</taxon>
        <taxon>Planctomycetales</taxon>
        <taxon>Planctomycetaceae</taxon>
        <taxon>Crateriforma</taxon>
    </lineage>
</organism>
<sequence length="225" mass="24515">MMLFHWNSKRVNGTLLLILSVIALGLAYWNEGPWLVATPMSDRISLAIGVAAVYLATLGWFLASFSSTPSKASGKLALQARVDARVIYATETGFAKELSQQTVSRLRKSFPNLEMLPIDAVSIDSLANASTVFFIASTAGEGEPPGHAVDFSLEVMGRPQPLTSLRYALLALGDSSYDEYCAFGRQLDQWLQSSGASRMFKTIDVDDGDDKAVNQWFSEVAKIHA</sequence>
<dbReference type="PANTHER" id="PTHR19384:SF17">
    <property type="entry name" value="NADPH--CYTOCHROME P450 REDUCTASE"/>
    <property type="match status" value="1"/>
</dbReference>
<name>A0A5C5Y4Q7_9PLAN</name>
<dbReference type="InterPro" id="IPR029039">
    <property type="entry name" value="Flavoprotein-like_sf"/>
</dbReference>
<dbReference type="RefSeq" id="WP_145302140.1">
    <property type="nucleotide sequence ID" value="NZ_CP036319.1"/>
</dbReference>
<evidence type="ECO:0000256" key="2">
    <source>
        <dbReference type="SAM" id="Phobius"/>
    </source>
</evidence>
<evidence type="ECO:0000256" key="1">
    <source>
        <dbReference type="ARBA" id="ARBA00022630"/>
    </source>
</evidence>
<dbReference type="Proteomes" id="UP000317238">
    <property type="component" value="Unassembled WGS sequence"/>
</dbReference>
<dbReference type="SUPFAM" id="SSF52218">
    <property type="entry name" value="Flavoproteins"/>
    <property type="match status" value="1"/>
</dbReference>
<protein>
    <submittedName>
        <fullName evidence="4">Sulfite reductase [NADPH] flavoprotein alpha-component</fullName>
        <ecNumber evidence="4">1.8.1.2</ecNumber>
    </submittedName>
</protein>
<dbReference type="GO" id="GO:0050660">
    <property type="term" value="F:flavin adenine dinucleotide binding"/>
    <property type="evidence" value="ECO:0007669"/>
    <property type="project" value="TreeGrafter"/>
</dbReference>
<dbReference type="GO" id="GO:0010181">
    <property type="term" value="F:FMN binding"/>
    <property type="evidence" value="ECO:0007669"/>
    <property type="project" value="InterPro"/>
</dbReference>
<keyword evidence="2" id="KW-0812">Transmembrane</keyword>
<evidence type="ECO:0000313" key="4">
    <source>
        <dbReference type="EMBL" id="TWT70607.1"/>
    </source>
</evidence>
<reference evidence="4 5" key="1">
    <citation type="submission" date="2019-02" db="EMBL/GenBank/DDBJ databases">
        <title>Deep-cultivation of Planctomycetes and their phenomic and genomic characterization uncovers novel biology.</title>
        <authorList>
            <person name="Wiegand S."/>
            <person name="Jogler M."/>
            <person name="Boedeker C."/>
            <person name="Pinto D."/>
            <person name="Vollmers J."/>
            <person name="Rivas-Marin E."/>
            <person name="Kohn T."/>
            <person name="Peeters S.H."/>
            <person name="Heuer A."/>
            <person name="Rast P."/>
            <person name="Oberbeckmann S."/>
            <person name="Bunk B."/>
            <person name="Jeske O."/>
            <person name="Meyerdierks A."/>
            <person name="Storesund J.E."/>
            <person name="Kallscheuer N."/>
            <person name="Luecker S."/>
            <person name="Lage O.M."/>
            <person name="Pohl T."/>
            <person name="Merkel B.J."/>
            <person name="Hornburger P."/>
            <person name="Mueller R.-W."/>
            <person name="Bruemmer F."/>
            <person name="Labrenz M."/>
            <person name="Spormann A.M."/>
            <person name="Op Den Camp H."/>
            <person name="Overmann J."/>
            <person name="Amann R."/>
            <person name="Jetten M.S.M."/>
            <person name="Mascher T."/>
            <person name="Medema M.H."/>
            <person name="Devos D.P."/>
            <person name="Kaster A.-K."/>
            <person name="Ovreas L."/>
            <person name="Rohde M."/>
            <person name="Galperin M.Y."/>
            <person name="Jogler C."/>
        </authorList>
    </citation>
    <scope>NUCLEOTIDE SEQUENCE [LARGE SCALE GENOMIC DNA]</scope>
    <source>
        <strain evidence="4 5">Pan14r</strain>
    </source>
</reference>
<dbReference type="OrthoDB" id="9816402at2"/>
<dbReference type="InterPro" id="IPR008254">
    <property type="entry name" value="Flavodoxin/NO_synth"/>
</dbReference>
<accession>A0A5C5Y4Q7</accession>
<dbReference type="GO" id="GO:0005829">
    <property type="term" value="C:cytosol"/>
    <property type="evidence" value="ECO:0007669"/>
    <property type="project" value="TreeGrafter"/>
</dbReference>
<feature type="domain" description="Flavodoxin-like" evidence="3">
    <location>
        <begin position="84"/>
        <end position="221"/>
    </location>
</feature>
<feature type="transmembrane region" description="Helical" evidence="2">
    <location>
        <begin position="12"/>
        <end position="29"/>
    </location>
</feature>
<keyword evidence="2" id="KW-1133">Transmembrane helix</keyword>
<evidence type="ECO:0000259" key="3">
    <source>
        <dbReference type="PROSITE" id="PS50902"/>
    </source>
</evidence>
<keyword evidence="5" id="KW-1185">Reference proteome</keyword>
<gene>
    <name evidence="4" type="primary">cysJ_2</name>
    <name evidence="4" type="ORF">Pan14r_29140</name>
</gene>
<evidence type="ECO:0000313" key="5">
    <source>
        <dbReference type="Proteomes" id="UP000317238"/>
    </source>
</evidence>
<keyword evidence="4" id="KW-0560">Oxidoreductase</keyword>
<dbReference type="AlphaFoldDB" id="A0A5C5Y4Q7"/>